<name>A0A1H0APR8_9SPHI</name>
<keyword evidence="1" id="KW-0472">Membrane</keyword>
<gene>
    <name evidence="2" type="ORF">SAMN05421820_107153</name>
</gene>
<keyword evidence="1" id="KW-1133">Transmembrane helix</keyword>
<protein>
    <submittedName>
        <fullName evidence="2">Uncharacterized protein</fullName>
    </submittedName>
</protein>
<dbReference type="EMBL" id="FNGY01000007">
    <property type="protein sequence ID" value="SDN35063.1"/>
    <property type="molecule type" value="Genomic_DNA"/>
</dbReference>
<evidence type="ECO:0000313" key="3">
    <source>
        <dbReference type="Proteomes" id="UP000183200"/>
    </source>
</evidence>
<evidence type="ECO:0000313" key="2">
    <source>
        <dbReference type="EMBL" id="SDN35063.1"/>
    </source>
</evidence>
<reference evidence="3" key="1">
    <citation type="submission" date="2016-10" db="EMBL/GenBank/DDBJ databases">
        <authorList>
            <person name="Varghese N."/>
            <person name="Submissions S."/>
        </authorList>
    </citation>
    <scope>NUCLEOTIDE SEQUENCE [LARGE SCALE GENOMIC DNA]</scope>
    <source>
        <strain evidence="3">DSM 19110</strain>
    </source>
</reference>
<organism evidence="2 3">
    <name type="scientific">Pedobacter steynii</name>
    <dbReference type="NCBI Taxonomy" id="430522"/>
    <lineage>
        <taxon>Bacteria</taxon>
        <taxon>Pseudomonadati</taxon>
        <taxon>Bacteroidota</taxon>
        <taxon>Sphingobacteriia</taxon>
        <taxon>Sphingobacteriales</taxon>
        <taxon>Sphingobacteriaceae</taxon>
        <taxon>Pedobacter</taxon>
    </lineage>
</organism>
<dbReference type="Proteomes" id="UP000183200">
    <property type="component" value="Unassembled WGS sequence"/>
</dbReference>
<keyword evidence="3" id="KW-1185">Reference proteome</keyword>
<dbReference type="AlphaFoldDB" id="A0A1H0APR8"/>
<sequence>MLKASTLYIVVIVSLLIAMISASLLTIAFYYRLEVQKKVRFDKLLVNTSSGTEILLSEGFSAYDKDQVSDLFEEQKDSLVLRKEIWGVYELGLVKAFELKDTLKRSFFAGTTFLDPNVIYLADEDRPLSLSGKTQLIGDGELPKSGLKQSYVDGKPYEGKELIKGKITESSRGVPPLNETLLGDIEKKFNVEEGAVFNVRDSVSNSFFNPVLLYKLTPDQQEITDVKLKGKIILVSDTIVNISATAVFEDVQVYAPAIIVASGFKGTCQLFARDSIVIGKDCAFGYPSFAGVFKSAESKIQSKISIGKGVTFSGVLLSYEKKRTDLQTMISIGEKSHLRGEVFATGYIKMERGITVYGKVYAKRFIMQTPSTLYENYLIDITLNRNLLSKYYLSSMMFKRGTPERRILKWLN</sequence>
<dbReference type="RefSeq" id="WP_074610306.1">
    <property type="nucleotide sequence ID" value="NZ_FNGY01000007.1"/>
</dbReference>
<dbReference type="OrthoDB" id="1004942at2"/>
<accession>A0A1H0APR8</accession>
<evidence type="ECO:0000256" key="1">
    <source>
        <dbReference type="SAM" id="Phobius"/>
    </source>
</evidence>
<feature type="transmembrane region" description="Helical" evidence="1">
    <location>
        <begin position="6"/>
        <end position="31"/>
    </location>
</feature>
<keyword evidence="1" id="KW-0812">Transmembrane</keyword>
<proteinExistence type="predicted"/>